<protein>
    <submittedName>
        <fullName evidence="2">Uncharacterized protein</fullName>
    </submittedName>
</protein>
<organism evidence="2 3">
    <name type="scientific">Actinokineospora fastidiosa</name>
    <dbReference type="NCBI Taxonomy" id="1816"/>
    <lineage>
        <taxon>Bacteria</taxon>
        <taxon>Bacillati</taxon>
        <taxon>Actinomycetota</taxon>
        <taxon>Actinomycetes</taxon>
        <taxon>Pseudonocardiales</taxon>
        <taxon>Pseudonocardiaceae</taxon>
        <taxon>Actinokineospora</taxon>
    </lineage>
</organism>
<dbReference type="RefSeq" id="WP_189210632.1">
    <property type="nucleotide sequence ID" value="NZ_BMRB01000002.1"/>
</dbReference>
<dbReference type="AlphaFoldDB" id="A0A918LD08"/>
<evidence type="ECO:0000256" key="1">
    <source>
        <dbReference type="SAM" id="Phobius"/>
    </source>
</evidence>
<keyword evidence="3" id="KW-1185">Reference proteome</keyword>
<sequence length="107" mass="11577">MDIVERGIDAEPARRTPQPTLFERCFGAAMVWTALTVVVLFAVSGPPVLTDAWGAIVGILVVPPLFTAALAWLLLLRRRPRFGLVLLVTLPCFLAVVGVSVLLALNR</sequence>
<dbReference type="EMBL" id="BMRB01000002">
    <property type="protein sequence ID" value="GGS30864.1"/>
    <property type="molecule type" value="Genomic_DNA"/>
</dbReference>
<reference evidence="2" key="1">
    <citation type="journal article" date="2014" name="Int. J. Syst. Evol. Microbiol.">
        <title>Complete genome sequence of Corynebacterium casei LMG S-19264T (=DSM 44701T), isolated from a smear-ripened cheese.</title>
        <authorList>
            <consortium name="US DOE Joint Genome Institute (JGI-PGF)"/>
            <person name="Walter F."/>
            <person name="Albersmeier A."/>
            <person name="Kalinowski J."/>
            <person name="Ruckert C."/>
        </authorList>
    </citation>
    <scope>NUCLEOTIDE SEQUENCE</scope>
    <source>
        <strain evidence="2">JCM 3276</strain>
    </source>
</reference>
<keyword evidence="1" id="KW-1133">Transmembrane helix</keyword>
<keyword evidence="1" id="KW-0812">Transmembrane</keyword>
<gene>
    <name evidence="2" type="ORF">GCM10010171_25690</name>
</gene>
<comment type="caution">
    <text evidence="2">The sequence shown here is derived from an EMBL/GenBank/DDBJ whole genome shotgun (WGS) entry which is preliminary data.</text>
</comment>
<feature type="transmembrane region" description="Helical" evidence="1">
    <location>
        <begin position="82"/>
        <end position="105"/>
    </location>
</feature>
<feature type="transmembrane region" description="Helical" evidence="1">
    <location>
        <begin position="55"/>
        <end position="75"/>
    </location>
</feature>
<accession>A0A918LD08</accession>
<feature type="transmembrane region" description="Helical" evidence="1">
    <location>
        <begin position="21"/>
        <end position="43"/>
    </location>
</feature>
<dbReference type="Proteomes" id="UP000660680">
    <property type="component" value="Unassembled WGS sequence"/>
</dbReference>
<keyword evidence="1" id="KW-0472">Membrane</keyword>
<name>A0A918LD08_9PSEU</name>
<evidence type="ECO:0000313" key="3">
    <source>
        <dbReference type="Proteomes" id="UP000660680"/>
    </source>
</evidence>
<evidence type="ECO:0000313" key="2">
    <source>
        <dbReference type="EMBL" id="GGS30864.1"/>
    </source>
</evidence>
<reference evidence="2" key="2">
    <citation type="submission" date="2020-09" db="EMBL/GenBank/DDBJ databases">
        <authorList>
            <person name="Sun Q."/>
            <person name="Ohkuma M."/>
        </authorList>
    </citation>
    <scope>NUCLEOTIDE SEQUENCE</scope>
    <source>
        <strain evidence="2">JCM 3276</strain>
    </source>
</reference>
<proteinExistence type="predicted"/>